<keyword evidence="3" id="KW-0444">Lipid biosynthesis</keyword>
<sequence>MGYFIWVGITVGCHRYWSHRTFNAKLPLQIFLAVAQTAAGQACKLVINFMIIKYIITWSCLTNSTAFSNGPRTTGCTTSTPRRPRTPTTRGVGSGSRTWGGSSSEKIPPSGRGSTVSTSLTSTMTPSSGSSQGQEKVTQVTSCCYTFFFTYFTHYRVLEFLTVFAVPIWTLMYLFPTMSLLDALAVNSFRYMTTLHFTWLVNSAAHLYGYKKYDTRIFARENKLVALLAIGEGWSCAFINLCAYFGLAYDLKTVPHEVVMARVRRTGDDAGGHDHDEGGGGGGAWGWGTSTSRRNTTTTSRRP</sequence>
<dbReference type="OrthoDB" id="10260134at2759"/>
<evidence type="ECO:0000256" key="2">
    <source>
        <dbReference type="ARBA" id="ARBA00009295"/>
    </source>
</evidence>
<gene>
    <name evidence="13" type="ORF">Fcan01_18093</name>
</gene>
<name>A0A226DP64_FOLCA</name>
<evidence type="ECO:0000256" key="1">
    <source>
        <dbReference type="ARBA" id="ARBA00004141"/>
    </source>
</evidence>
<keyword evidence="8" id="KW-0443">Lipid metabolism</keyword>
<feature type="transmembrane region" description="Helical" evidence="12">
    <location>
        <begin position="157"/>
        <end position="176"/>
    </location>
</feature>
<comment type="caution">
    <text evidence="13">The sequence shown here is derived from an EMBL/GenBank/DDBJ whole genome shotgun (WGS) entry which is preliminary data.</text>
</comment>
<evidence type="ECO:0000256" key="3">
    <source>
        <dbReference type="ARBA" id="ARBA00022516"/>
    </source>
</evidence>
<evidence type="ECO:0000256" key="12">
    <source>
        <dbReference type="SAM" id="Phobius"/>
    </source>
</evidence>
<evidence type="ECO:0000256" key="8">
    <source>
        <dbReference type="ARBA" id="ARBA00023098"/>
    </source>
</evidence>
<evidence type="ECO:0000256" key="9">
    <source>
        <dbReference type="ARBA" id="ARBA00023136"/>
    </source>
</evidence>
<evidence type="ECO:0000256" key="4">
    <source>
        <dbReference type="ARBA" id="ARBA00022692"/>
    </source>
</evidence>
<accession>A0A226DP64</accession>
<feature type="transmembrane region" description="Helical" evidence="12">
    <location>
        <begin position="188"/>
        <end position="208"/>
    </location>
</feature>
<evidence type="ECO:0000256" key="10">
    <source>
        <dbReference type="ARBA" id="ARBA00023160"/>
    </source>
</evidence>
<organism evidence="13 14">
    <name type="scientific">Folsomia candida</name>
    <name type="common">Springtail</name>
    <dbReference type="NCBI Taxonomy" id="158441"/>
    <lineage>
        <taxon>Eukaryota</taxon>
        <taxon>Metazoa</taxon>
        <taxon>Ecdysozoa</taxon>
        <taxon>Arthropoda</taxon>
        <taxon>Hexapoda</taxon>
        <taxon>Collembola</taxon>
        <taxon>Entomobryomorpha</taxon>
        <taxon>Isotomoidea</taxon>
        <taxon>Isotomidae</taxon>
        <taxon>Proisotominae</taxon>
        <taxon>Folsomia</taxon>
    </lineage>
</organism>
<evidence type="ECO:0000256" key="7">
    <source>
        <dbReference type="ARBA" id="ARBA00023002"/>
    </source>
</evidence>
<comment type="similarity">
    <text evidence="2">Belongs to the fatty acid desaturase type 1 family.</text>
</comment>
<feature type="transmembrane region" description="Helical" evidence="12">
    <location>
        <begin position="224"/>
        <end position="247"/>
    </location>
</feature>
<keyword evidence="10" id="KW-0275">Fatty acid biosynthesis</keyword>
<proteinExistence type="inferred from homology"/>
<dbReference type="PANTHER" id="PTHR11351">
    <property type="entry name" value="ACYL-COA DESATURASE"/>
    <property type="match status" value="1"/>
</dbReference>
<evidence type="ECO:0000313" key="13">
    <source>
        <dbReference type="EMBL" id="OXA46880.1"/>
    </source>
</evidence>
<comment type="subcellular location">
    <subcellularLocation>
        <location evidence="1">Membrane</location>
        <topology evidence="1">Multi-pass membrane protein</topology>
    </subcellularLocation>
</comment>
<feature type="region of interest" description="Disordered" evidence="11">
    <location>
        <begin position="269"/>
        <end position="303"/>
    </location>
</feature>
<dbReference type="InterPro" id="IPR015876">
    <property type="entry name" value="Acyl-CoA_DS"/>
</dbReference>
<keyword evidence="5" id="KW-0276">Fatty acid metabolism</keyword>
<dbReference type="GO" id="GO:0006636">
    <property type="term" value="P:unsaturated fatty acid biosynthetic process"/>
    <property type="evidence" value="ECO:0007669"/>
    <property type="project" value="TreeGrafter"/>
</dbReference>
<evidence type="ECO:0000313" key="14">
    <source>
        <dbReference type="Proteomes" id="UP000198287"/>
    </source>
</evidence>
<feature type="compositionally biased region" description="Low complexity" evidence="11">
    <location>
        <begin position="287"/>
        <end position="303"/>
    </location>
</feature>
<keyword evidence="9 12" id="KW-0472">Membrane</keyword>
<keyword evidence="4 12" id="KW-0812">Transmembrane</keyword>
<dbReference type="GO" id="GO:0005789">
    <property type="term" value="C:endoplasmic reticulum membrane"/>
    <property type="evidence" value="ECO:0007669"/>
    <property type="project" value="TreeGrafter"/>
</dbReference>
<dbReference type="Proteomes" id="UP000198287">
    <property type="component" value="Unassembled WGS sequence"/>
</dbReference>
<evidence type="ECO:0000256" key="11">
    <source>
        <dbReference type="SAM" id="MobiDB-lite"/>
    </source>
</evidence>
<dbReference type="GO" id="GO:0005506">
    <property type="term" value="F:iron ion binding"/>
    <property type="evidence" value="ECO:0007669"/>
    <property type="project" value="TreeGrafter"/>
</dbReference>
<dbReference type="EMBL" id="LNIX01000014">
    <property type="protein sequence ID" value="OXA46880.1"/>
    <property type="molecule type" value="Genomic_DNA"/>
</dbReference>
<evidence type="ECO:0000256" key="6">
    <source>
        <dbReference type="ARBA" id="ARBA00022989"/>
    </source>
</evidence>
<keyword evidence="14" id="KW-1185">Reference proteome</keyword>
<dbReference type="PANTHER" id="PTHR11351:SF31">
    <property type="entry name" value="DESATURASE 1, ISOFORM A-RELATED"/>
    <property type="match status" value="1"/>
</dbReference>
<evidence type="ECO:0000256" key="5">
    <source>
        <dbReference type="ARBA" id="ARBA00022832"/>
    </source>
</evidence>
<keyword evidence="6 12" id="KW-1133">Transmembrane helix</keyword>
<feature type="compositionally biased region" description="Basic and acidic residues" evidence="11">
    <location>
        <begin position="269"/>
        <end position="278"/>
    </location>
</feature>
<dbReference type="GO" id="GO:0004768">
    <property type="term" value="F:stearoyl-CoA 9-desaturase activity"/>
    <property type="evidence" value="ECO:0007669"/>
    <property type="project" value="TreeGrafter"/>
</dbReference>
<feature type="region of interest" description="Disordered" evidence="11">
    <location>
        <begin position="71"/>
        <end position="133"/>
    </location>
</feature>
<protein>
    <submittedName>
        <fullName evidence="13">Acyl-CoA Delta(11) desaturase</fullName>
    </submittedName>
</protein>
<dbReference type="AlphaFoldDB" id="A0A226DP64"/>
<reference evidence="13 14" key="1">
    <citation type="submission" date="2015-12" db="EMBL/GenBank/DDBJ databases">
        <title>The genome of Folsomia candida.</title>
        <authorList>
            <person name="Faddeeva A."/>
            <person name="Derks M.F."/>
            <person name="Anvar Y."/>
            <person name="Smit S."/>
            <person name="Van Straalen N."/>
            <person name="Roelofs D."/>
        </authorList>
    </citation>
    <scope>NUCLEOTIDE SEQUENCE [LARGE SCALE GENOMIC DNA]</scope>
    <source>
        <strain evidence="13 14">VU population</strain>
        <tissue evidence="13">Whole body</tissue>
    </source>
</reference>
<keyword evidence="7" id="KW-0560">Oxidoreductase</keyword>